<feature type="transmembrane region" description="Helical" evidence="1">
    <location>
        <begin position="71"/>
        <end position="91"/>
    </location>
</feature>
<keyword evidence="1" id="KW-0812">Transmembrane</keyword>
<dbReference type="AlphaFoldDB" id="A0A7S8FEN5"/>
<name>A0A7S8FEN5_9BACT</name>
<dbReference type="EMBL" id="CP047423">
    <property type="protein sequence ID" value="QPD04448.1"/>
    <property type="molecule type" value="Genomic_DNA"/>
</dbReference>
<dbReference type="Proteomes" id="UP000593737">
    <property type="component" value="Chromosome"/>
</dbReference>
<feature type="transmembrane region" description="Helical" evidence="1">
    <location>
        <begin position="12"/>
        <end position="30"/>
    </location>
</feature>
<evidence type="ECO:0000313" key="3">
    <source>
        <dbReference type="Proteomes" id="UP000593737"/>
    </source>
</evidence>
<keyword evidence="1" id="KW-1133">Transmembrane helix</keyword>
<dbReference type="KEGG" id="nkf:Nkreftii_002222"/>
<evidence type="ECO:0000313" key="2">
    <source>
        <dbReference type="EMBL" id="QPD04448.1"/>
    </source>
</evidence>
<organism evidence="2 3">
    <name type="scientific">Candidatus Nitrospira kreftii</name>
    <dbReference type="NCBI Taxonomy" id="2652173"/>
    <lineage>
        <taxon>Bacteria</taxon>
        <taxon>Pseudomonadati</taxon>
        <taxon>Nitrospirota</taxon>
        <taxon>Nitrospiria</taxon>
        <taxon>Nitrospirales</taxon>
        <taxon>Nitrospiraceae</taxon>
        <taxon>Nitrospira</taxon>
    </lineage>
</organism>
<gene>
    <name evidence="2" type="ORF">Nkreftii_002222</name>
</gene>
<accession>A0A7S8FEN5</accession>
<sequence length="196" mass="22262">MIDPALLVRSYLLYFILPLWVLVGLTDYFLHKQTHIEENSGTKESVLHVLQLGEAGIPVIVALLFEINALVIGVMLFALIVHEATALWGVYYAHTRRYISPWEQHVHSFLEVLPIMAVSFVTVLYWNQFLALLGLGTEAPRFVLEPKADPLPFAYLVALFSSIALFIVVPYGEELWRCISTARRDHTHQPSVTQSF</sequence>
<reference evidence="2 3" key="1">
    <citation type="journal article" date="2020" name="ISME J.">
        <title>Enrichment and physiological characterization of a novel comammox Nitrospira indicates ammonium inhibition of complete nitrification.</title>
        <authorList>
            <person name="Sakoula D."/>
            <person name="Koch H."/>
            <person name="Frank J."/>
            <person name="Jetten M.S.M."/>
            <person name="van Kessel M.A.H.J."/>
            <person name="Lucker S."/>
        </authorList>
    </citation>
    <scope>NUCLEOTIDE SEQUENCE [LARGE SCALE GENOMIC DNA]</scope>
    <source>
        <strain evidence="2">Comreactor17</strain>
    </source>
</reference>
<feature type="transmembrane region" description="Helical" evidence="1">
    <location>
        <begin position="112"/>
        <end position="133"/>
    </location>
</feature>
<evidence type="ECO:0000256" key="1">
    <source>
        <dbReference type="SAM" id="Phobius"/>
    </source>
</evidence>
<feature type="transmembrane region" description="Helical" evidence="1">
    <location>
        <begin position="153"/>
        <end position="171"/>
    </location>
</feature>
<proteinExistence type="predicted"/>
<keyword evidence="1" id="KW-0472">Membrane</keyword>
<protein>
    <submittedName>
        <fullName evidence="2">Diguanylate cyclase</fullName>
    </submittedName>
</protein>